<evidence type="ECO:0000313" key="3">
    <source>
        <dbReference type="Proteomes" id="UP000594263"/>
    </source>
</evidence>
<evidence type="ECO:0008006" key="4">
    <source>
        <dbReference type="Google" id="ProtNLM"/>
    </source>
</evidence>
<dbReference type="EnsemblPlants" id="Kaladp0656s0002.1.v1.1">
    <property type="protein sequence ID" value="Kaladp0656s0002.1.v1.1.CDS.1"/>
    <property type="gene ID" value="Kaladp0656s0002.v1.1"/>
</dbReference>
<dbReference type="Proteomes" id="UP000594263">
    <property type="component" value="Unplaced"/>
</dbReference>
<feature type="signal peptide" evidence="1">
    <location>
        <begin position="1"/>
        <end position="18"/>
    </location>
</feature>
<reference evidence="2" key="1">
    <citation type="submission" date="2021-01" db="UniProtKB">
        <authorList>
            <consortium name="EnsemblPlants"/>
        </authorList>
    </citation>
    <scope>IDENTIFICATION</scope>
</reference>
<name>A0A7N0VG58_KALFE</name>
<keyword evidence="1" id="KW-0732">Signal</keyword>
<keyword evidence="3" id="KW-1185">Reference proteome</keyword>
<proteinExistence type="predicted"/>
<evidence type="ECO:0000313" key="2">
    <source>
        <dbReference type="EnsemblPlants" id="Kaladp0656s0002.1.v1.1.CDS.1"/>
    </source>
</evidence>
<feature type="chain" id="PRO_5029519771" description="Secreted protein" evidence="1">
    <location>
        <begin position="19"/>
        <end position="73"/>
    </location>
</feature>
<dbReference type="AlphaFoldDB" id="A0A7N0VG58"/>
<protein>
    <recommendedName>
        <fullName evidence="4">Secreted protein</fullName>
    </recommendedName>
</protein>
<sequence length="73" mass="8569">MMCLAPLTALMLGRSLLSKPTVNFFFSCYCLFRLIKVRLGYGWNQSSFCFTFSWQSQVILCLNPKFFYFDLTL</sequence>
<organism evidence="2 3">
    <name type="scientific">Kalanchoe fedtschenkoi</name>
    <name type="common">Lavender scallops</name>
    <name type="synonym">South American air plant</name>
    <dbReference type="NCBI Taxonomy" id="63787"/>
    <lineage>
        <taxon>Eukaryota</taxon>
        <taxon>Viridiplantae</taxon>
        <taxon>Streptophyta</taxon>
        <taxon>Embryophyta</taxon>
        <taxon>Tracheophyta</taxon>
        <taxon>Spermatophyta</taxon>
        <taxon>Magnoliopsida</taxon>
        <taxon>eudicotyledons</taxon>
        <taxon>Gunneridae</taxon>
        <taxon>Pentapetalae</taxon>
        <taxon>Saxifragales</taxon>
        <taxon>Crassulaceae</taxon>
        <taxon>Kalanchoe</taxon>
    </lineage>
</organism>
<evidence type="ECO:0000256" key="1">
    <source>
        <dbReference type="SAM" id="SignalP"/>
    </source>
</evidence>
<dbReference type="Gramene" id="Kaladp0656s0002.1.v1.1">
    <property type="protein sequence ID" value="Kaladp0656s0002.1.v1.1.CDS.1"/>
    <property type="gene ID" value="Kaladp0656s0002.v1.1"/>
</dbReference>
<accession>A0A7N0VG58</accession>